<dbReference type="AlphaFoldDB" id="A0AAX2LUC3"/>
<evidence type="ECO:0000313" key="4">
    <source>
        <dbReference type="EMBL" id="AMF92030.1"/>
    </source>
</evidence>
<keyword evidence="6" id="KW-1185">Reference proteome</keyword>
<dbReference type="InterPro" id="IPR003719">
    <property type="entry name" value="Phenazine_PhzF-like"/>
</dbReference>
<dbReference type="EC" id="5.1.-.-" evidence="5"/>
<organism evidence="5 7">
    <name type="scientific">Vibrio fluvialis</name>
    <dbReference type="NCBI Taxonomy" id="676"/>
    <lineage>
        <taxon>Bacteria</taxon>
        <taxon>Pseudomonadati</taxon>
        <taxon>Pseudomonadota</taxon>
        <taxon>Gammaproteobacteria</taxon>
        <taxon>Vibrionales</taxon>
        <taxon>Vibrionaceae</taxon>
        <taxon>Vibrio</taxon>
    </lineage>
</organism>
<protein>
    <submittedName>
        <fullName evidence="5">Phenazine biosynthesis PhzC/PhzF protein</fullName>
        <ecNumber evidence="5">5.1.-.-</ecNumber>
    </submittedName>
    <submittedName>
        <fullName evidence="4">PhzF family phenazine biosynthesis protein</fullName>
    </submittedName>
</protein>
<dbReference type="PIRSF" id="PIRSF016184">
    <property type="entry name" value="PhzC_PhzF"/>
    <property type="match status" value="1"/>
</dbReference>
<gene>
    <name evidence="5" type="primary">yddE</name>
    <name evidence="4" type="ORF">AL536_00635</name>
    <name evidence="5" type="ORF">NCTC11327_03697</name>
</gene>
<evidence type="ECO:0000313" key="5">
    <source>
        <dbReference type="EMBL" id="SUQ26833.1"/>
    </source>
</evidence>
<evidence type="ECO:0000256" key="2">
    <source>
        <dbReference type="ARBA" id="ARBA00023235"/>
    </source>
</evidence>
<evidence type="ECO:0000256" key="1">
    <source>
        <dbReference type="ARBA" id="ARBA00008270"/>
    </source>
</evidence>
<dbReference type="PANTHER" id="PTHR13774:SF17">
    <property type="entry name" value="PHENAZINE BIOSYNTHESIS-LIKE DOMAIN-CONTAINING PROTEIN"/>
    <property type="match status" value="1"/>
</dbReference>
<dbReference type="EMBL" id="UHIP01000002">
    <property type="protein sequence ID" value="SUQ26833.1"/>
    <property type="molecule type" value="Genomic_DNA"/>
</dbReference>
<reference evidence="6" key="1">
    <citation type="submission" date="2015-12" db="EMBL/GenBank/DDBJ databases">
        <title>FDA dAtabase for Regulatory Grade micrObial Sequences (FDA-ARGOS): Supporting development and validation of Infectious Disease Dx tests.</title>
        <authorList>
            <person name="Hoffmann M."/>
            <person name="Allard M."/>
            <person name="Evans P."/>
            <person name="Brown E."/>
            <person name="Tallon L.J."/>
            <person name="Sadzewicz L."/>
            <person name="Sengamalay N."/>
            <person name="Ott S."/>
            <person name="Godinez A."/>
            <person name="Nagaraj S."/>
            <person name="Vyas G."/>
            <person name="Aluvathingal J."/>
            <person name="Nadendla S."/>
            <person name="Geyer C."/>
            <person name="Sichtig H."/>
        </authorList>
    </citation>
    <scope>NUCLEOTIDE SEQUENCE [LARGE SCALE GENOMIC DNA]</scope>
    <source>
        <strain evidence="6">ATCC 33809</strain>
    </source>
</reference>
<name>A0AAX2LUC3_VIBFL</name>
<dbReference type="EMBL" id="CP014034">
    <property type="protein sequence ID" value="AMF92030.1"/>
    <property type="molecule type" value="Genomic_DNA"/>
</dbReference>
<dbReference type="NCBIfam" id="TIGR00654">
    <property type="entry name" value="PhzF_family"/>
    <property type="match status" value="1"/>
</dbReference>
<dbReference type="KEGG" id="vfl:AL536_00635"/>
<evidence type="ECO:0000313" key="6">
    <source>
        <dbReference type="Proteomes" id="UP000057088"/>
    </source>
</evidence>
<dbReference type="GeneID" id="29383266"/>
<evidence type="ECO:0000256" key="3">
    <source>
        <dbReference type="PIRSR" id="PIRSR016184-1"/>
    </source>
</evidence>
<dbReference type="Gene3D" id="3.10.310.10">
    <property type="entry name" value="Diaminopimelate Epimerase, Chain A, domain 1"/>
    <property type="match status" value="2"/>
</dbReference>
<sequence>MELELFVVDAFTTERFKGNSAAVVPVTDWLSDELMLAIAQENNLSETAFIKRLAADHYAIRWFSPLTEIDFCGHATLASAYVLFNHFGGGDTLTFDTAAVGTLSVTQSADKRIAMSFPNRAPQPVSDIPAALLEGLSIKPDEVLLSPQAYFAVYKDEAAVTQVLRDNQKLKQLAPYDVVATAKSADYDFISRYFWPANGGDEDPVTGSIHAGLAPFWGERLGKTKLLAYQASQRGGLLQCELQGDRVIVSGHGVLYLRGNIHVT</sequence>
<dbReference type="Pfam" id="PF02567">
    <property type="entry name" value="PhzC-PhzF"/>
    <property type="match status" value="1"/>
</dbReference>
<dbReference type="PANTHER" id="PTHR13774">
    <property type="entry name" value="PHENAZINE BIOSYNTHESIS PROTEIN"/>
    <property type="match status" value="1"/>
</dbReference>
<dbReference type="Proteomes" id="UP000254626">
    <property type="component" value="Unassembled WGS sequence"/>
</dbReference>
<comment type="similarity">
    <text evidence="1">Belongs to the PhzF family.</text>
</comment>
<dbReference type="Proteomes" id="UP000057088">
    <property type="component" value="Chromosome 1"/>
</dbReference>
<evidence type="ECO:0000313" key="7">
    <source>
        <dbReference type="Proteomes" id="UP000254626"/>
    </source>
</evidence>
<dbReference type="GO" id="GO:0005737">
    <property type="term" value="C:cytoplasm"/>
    <property type="evidence" value="ECO:0007669"/>
    <property type="project" value="TreeGrafter"/>
</dbReference>
<reference evidence="4" key="2">
    <citation type="submission" date="2018-01" db="EMBL/GenBank/DDBJ databases">
        <title>FDA dAtabase for Regulatory Grade micrObial Sequences (FDA-ARGOS): Supporting development and validation of Infectious Disease Dx tests.</title>
        <authorList>
            <person name="Hoffmann M."/>
            <person name="Allard M."/>
            <person name="Evans P."/>
            <person name="Brown E."/>
            <person name="Tallon L."/>
            <person name="Sadzewicz L."/>
            <person name="Sengamalay N."/>
            <person name="Ott S."/>
            <person name="Godinez A."/>
            <person name="Nagaraj S."/>
            <person name="Vyas G."/>
            <person name="Aluvathingal J."/>
            <person name="Nadendla S."/>
            <person name="Geyer C."/>
            <person name="Sichtig H."/>
        </authorList>
    </citation>
    <scope>NUCLEOTIDE SEQUENCE</scope>
    <source>
        <strain evidence="4">ATCC 33809</strain>
    </source>
</reference>
<dbReference type="RefSeq" id="WP_061055341.1">
    <property type="nucleotide sequence ID" value="NZ_CABLBX010000013.1"/>
</dbReference>
<keyword evidence="2 5" id="KW-0413">Isomerase</keyword>
<feature type="active site" evidence="3">
    <location>
        <position position="46"/>
    </location>
</feature>
<reference evidence="5 7" key="3">
    <citation type="submission" date="2018-06" db="EMBL/GenBank/DDBJ databases">
        <authorList>
            <consortium name="Pathogen Informatics"/>
            <person name="Doyle S."/>
        </authorList>
    </citation>
    <scope>NUCLEOTIDE SEQUENCE [LARGE SCALE GENOMIC DNA]</scope>
    <source>
        <strain evidence="5 7">NCTC11327</strain>
    </source>
</reference>
<proteinExistence type="inferred from homology"/>
<dbReference type="GO" id="GO:0016853">
    <property type="term" value="F:isomerase activity"/>
    <property type="evidence" value="ECO:0007669"/>
    <property type="project" value="UniProtKB-KW"/>
</dbReference>
<dbReference type="SUPFAM" id="SSF54506">
    <property type="entry name" value="Diaminopimelate epimerase-like"/>
    <property type="match status" value="1"/>
</dbReference>
<accession>A0AAX2LUC3</accession>